<dbReference type="RefSeq" id="WP_256405043.1">
    <property type="nucleotide sequence ID" value="NZ_CP187151.1"/>
</dbReference>
<accession>A0ABD6D0X4</accession>
<sequence length="236" mass="24807">MSDTLEQRVDALERALTDGRTADVDGLSEAAELAERLDELEATVETIDDRVAELEAGVQALRGFVGGVDAVDEAVERRANAAIARVERLETEVREGRAEAGTLQPDPGRGDDDTSSSKRDESAADGRMRRDDGRPAANRAPTDAARSVGHEHGGRTAPADGEVDAGRNDRNPHDSTGVGRHAGANEPPVSTLAAAAADTARTELASEPAVSDEEREPAGGATEADTTLAERVRRLL</sequence>
<proteinExistence type="predicted"/>
<feature type="domain" description="DUF7310" evidence="2">
    <location>
        <begin position="5"/>
        <end position="88"/>
    </location>
</feature>
<keyword evidence="4" id="KW-1185">Reference proteome</keyword>
<organism evidence="3 4">
    <name type="scientific">Haloplanus ruber</name>
    <dbReference type="NCBI Taxonomy" id="869892"/>
    <lineage>
        <taxon>Archaea</taxon>
        <taxon>Methanobacteriati</taxon>
        <taxon>Methanobacteriota</taxon>
        <taxon>Stenosarchaea group</taxon>
        <taxon>Halobacteria</taxon>
        <taxon>Halobacteriales</taxon>
        <taxon>Haloferacaceae</taxon>
        <taxon>Haloplanus</taxon>
    </lineage>
</organism>
<dbReference type="Pfam" id="PF23991">
    <property type="entry name" value="DUF7310"/>
    <property type="match status" value="1"/>
</dbReference>
<dbReference type="Proteomes" id="UP001597075">
    <property type="component" value="Unassembled WGS sequence"/>
</dbReference>
<reference evidence="3 4" key="1">
    <citation type="journal article" date="2019" name="Int. J. Syst. Evol. Microbiol.">
        <title>The Global Catalogue of Microorganisms (GCM) 10K type strain sequencing project: providing services to taxonomists for standard genome sequencing and annotation.</title>
        <authorList>
            <consortium name="The Broad Institute Genomics Platform"/>
            <consortium name="The Broad Institute Genome Sequencing Center for Infectious Disease"/>
            <person name="Wu L."/>
            <person name="Ma J."/>
        </authorList>
    </citation>
    <scope>NUCLEOTIDE SEQUENCE [LARGE SCALE GENOMIC DNA]</scope>
    <source>
        <strain evidence="3 4">CGMCC 1.10594</strain>
    </source>
</reference>
<comment type="caution">
    <text evidence="3">The sequence shown here is derived from an EMBL/GenBank/DDBJ whole genome shotgun (WGS) entry which is preliminary data.</text>
</comment>
<dbReference type="Gene3D" id="1.10.287.1490">
    <property type="match status" value="1"/>
</dbReference>
<feature type="compositionally biased region" description="Basic and acidic residues" evidence="1">
    <location>
        <begin position="108"/>
        <end position="134"/>
    </location>
</feature>
<name>A0ABD6D0X4_9EURY</name>
<evidence type="ECO:0000313" key="4">
    <source>
        <dbReference type="Proteomes" id="UP001597075"/>
    </source>
</evidence>
<dbReference type="AlphaFoldDB" id="A0ABD6D0X4"/>
<evidence type="ECO:0000259" key="2">
    <source>
        <dbReference type="Pfam" id="PF23991"/>
    </source>
</evidence>
<feature type="compositionally biased region" description="Low complexity" evidence="1">
    <location>
        <begin position="191"/>
        <end position="205"/>
    </location>
</feature>
<gene>
    <name evidence="3" type="ORF">ACFSBJ_13825</name>
</gene>
<feature type="compositionally biased region" description="Basic and acidic residues" evidence="1">
    <location>
        <begin position="87"/>
        <end position="98"/>
    </location>
</feature>
<feature type="compositionally biased region" description="Basic and acidic residues" evidence="1">
    <location>
        <begin position="164"/>
        <end position="173"/>
    </location>
</feature>
<dbReference type="EMBL" id="JBHUDL010000010">
    <property type="protein sequence ID" value="MFD1634805.1"/>
    <property type="molecule type" value="Genomic_DNA"/>
</dbReference>
<protein>
    <recommendedName>
        <fullName evidence="2">DUF7310 domain-containing protein</fullName>
    </recommendedName>
</protein>
<evidence type="ECO:0000256" key="1">
    <source>
        <dbReference type="SAM" id="MobiDB-lite"/>
    </source>
</evidence>
<feature type="region of interest" description="Disordered" evidence="1">
    <location>
        <begin position="87"/>
        <end position="236"/>
    </location>
</feature>
<dbReference type="InterPro" id="IPR055734">
    <property type="entry name" value="DUF7310"/>
</dbReference>
<evidence type="ECO:0000313" key="3">
    <source>
        <dbReference type="EMBL" id="MFD1634805.1"/>
    </source>
</evidence>